<accession>E6MEV5</accession>
<name>E6MEV5_9FIRM</name>
<evidence type="ECO:0000313" key="2">
    <source>
        <dbReference type="EMBL" id="EFV02393.1"/>
    </source>
</evidence>
<dbReference type="OrthoDB" id="9793465at2"/>
<dbReference type="eggNOG" id="COG1302">
    <property type="taxonomic scope" value="Bacteria"/>
</dbReference>
<dbReference type="Proteomes" id="UP000004754">
    <property type="component" value="Unassembled WGS sequence"/>
</dbReference>
<dbReference type="RefSeq" id="WP_006597957.1">
    <property type="nucleotide sequence ID" value="NZ_GL622359.1"/>
</dbReference>
<dbReference type="AlphaFoldDB" id="E6MEV5"/>
<evidence type="ECO:0000256" key="1">
    <source>
        <dbReference type="ARBA" id="ARBA00005721"/>
    </source>
</evidence>
<dbReference type="EMBL" id="AEQN01000009">
    <property type="protein sequence ID" value="EFV02393.1"/>
    <property type="molecule type" value="Genomic_DNA"/>
</dbReference>
<evidence type="ECO:0008006" key="4">
    <source>
        <dbReference type="Google" id="ProtNLM"/>
    </source>
</evidence>
<organism evidence="2 3">
    <name type="scientific">Pseudoramibacter alactolyticus ATCC 23263</name>
    <dbReference type="NCBI Taxonomy" id="887929"/>
    <lineage>
        <taxon>Bacteria</taxon>
        <taxon>Bacillati</taxon>
        <taxon>Bacillota</taxon>
        <taxon>Clostridia</taxon>
        <taxon>Eubacteriales</taxon>
        <taxon>Eubacteriaceae</taxon>
        <taxon>Pseudoramibacter</taxon>
    </lineage>
</organism>
<proteinExistence type="inferred from homology"/>
<evidence type="ECO:0000313" key="3">
    <source>
        <dbReference type="Proteomes" id="UP000004754"/>
    </source>
</evidence>
<dbReference type="STRING" id="887929.HMP0721_0538"/>
<dbReference type="PANTHER" id="PTHR34297">
    <property type="entry name" value="HYPOTHETICAL CYTOSOLIC PROTEIN-RELATED"/>
    <property type="match status" value="1"/>
</dbReference>
<dbReference type="HOGENOM" id="CLU_113198_4_1_9"/>
<protein>
    <recommendedName>
        <fullName evidence="4">Asp23/Gls24 family envelope stress response protein</fullName>
    </recommendedName>
</protein>
<gene>
    <name evidence="2" type="ORF">HMP0721_0538</name>
</gene>
<keyword evidence="3" id="KW-1185">Reference proteome</keyword>
<comment type="caution">
    <text evidence="2">The sequence shown here is derived from an EMBL/GenBank/DDBJ whole genome shotgun (WGS) entry which is preliminary data.</text>
</comment>
<comment type="similarity">
    <text evidence="1">Belongs to the asp23 family.</text>
</comment>
<sequence length="115" mass="12577">MDKNIQNAQNDISNEMICSIASMAALGVEGIEKMFMRISDEILDAIYPSAVSKGVKVVERDDGYQIDLHVITGLGINVKKVCEKSQQKVKESVEIMSGKPVAEVNILVKGCGKYE</sequence>
<dbReference type="PANTHER" id="PTHR34297:SF1">
    <property type="entry name" value="ASP23_GLS24 FAMILY ENVELOPE STRESS RESPONSE PROTEIN"/>
    <property type="match status" value="1"/>
</dbReference>
<reference evidence="2 3" key="1">
    <citation type="submission" date="2010-12" db="EMBL/GenBank/DDBJ databases">
        <authorList>
            <person name="Muzny D."/>
            <person name="Qin X."/>
            <person name="Deng J."/>
            <person name="Jiang H."/>
            <person name="Liu Y."/>
            <person name="Qu J."/>
            <person name="Song X.-Z."/>
            <person name="Zhang L."/>
            <person name="Thornton R."/>
            <person name="Coyle M."/>
            <person name="Francisco L."/>
            <person name="Jackson L."/>
            <person name="Javaid M."/>
            <person name="Korchina V."/>
            <person name="Kovar C."/>
            <person name="Mata R."/>
            <person name="Mathew T."/>
            <person name="Ngo R."/>
            <person name="Nguyen L."/>
            <person name="Nguyen N."/>
            <person name="Okwuonu G."/>
            <person name="Ongeri F."/>
            <person name="Pham C."/>
            <person name="Simmons D."/>
            <person name="Wilczek-Boney K."/>
            <person name="Hale W."/>
            <person name="Jakkamsetti A."/>
            <person name="Pham P."/>
            <person name="Ruth R."/>
            <person name="San Lucas F."/>
            <person name="Warren J."/>
            <person name="Zhang J."/>
            <person name="Zhao Z."/>
            <person name="Zhou C."/>
            <person name="Zhu D."/>
            <person name="Lee S."/>
            <person name="Bess C."/>
            <person name="Blankenburg K."/>
            <person name="Forbes L."/>
            <person name="Fu Q."/>
            <person name="Gubbala S."/>
            <person name="Hirani K."/>
            <person name="Jayaseelan J.C."/>
            <person name="Lara F."/>
            <person name="Munidasa M."/>
            <person name="Palculict T."/>
            <person name="Patil S."/>
            <person name="Pu L.-L."/>
            <person name="Saada N."/>
            <person name="Tang L."/>
            <person name="Weissenberger G."/>
            <person name="Zhu Y."/>
            <person name="Hemphill L."/>
            <person name="Shang Y."/>
            <person name="Youmans B."/>
            <person name="Ayvaz T."/>
            <person name="Ross M."/>
            <person name="Santibanez J."/>
            <person name="Aqrawi P."/>
            <person name="Gross S."/>
            <person name="Joshi V."/>
            <person name="Fowler G."/>
            <person name="Nazareth L."/>
            <person name="Reid J."/>
            <person name="Worley K."/>
            <person name="Petrosino J."/>
            <person name="Highlander S."/>
            <person name="Gibbs R."/>
        </authorList>
    </citation>
    <scope>NUCLEOTIDE SEQUENCE [LARGE SCALE GENOMIC DNA]</scope>
    <source>
        <strain evidence="2 3">ATCC 23263</strain>
    </source>
</reference>
<dbReference type="InterPro" id="IPR005531">
    <property type="entry name" value="Asp23"/>
</dbReference>
<dbReference type="Pfam" id="PF03780">
    <property type="entry name" value="Asp23"/>
    <property type="match status" value="1"/>
</dbReference>